<keyword evidence="3" id="KW-1185">Reference proteome</keyword>
<dbReference type="InterPro" id="IPR053030">
    <property type="entry name" value="Ribosomal_biogenesis_FAF1-like"/>
</dbReference>
<protein>
    <submittedName>
        <fullName evidence="2">Uncharacterized protein</fullName>
    </submittedName>
</protein>
<dbReference type="HOGENOM" id="CLU_054969_0_0_1"/>
<dbReference type="GO" id="GO:0000462">
    <property type="term" value="P:maturation of SSU-rRNA from tricistronic rRNA transcript (SSU-rRNA, 5.8S rRNA, LSU-rRNA)"/>
    <property type="evidence" value="ECO:0007669"/>
    <property type="project" value="TreeGrafter"/>
</dbReference>
<feature type="region of interest" description="Disordered" evidence="1">
    <location>
        <begin position="46"/>
        <end position="66"/>
    </location>
</feature>
<dbReference type="GO" id="GO:0005730">
    <property type="term" value="C:nucleolus"/>
    <property type="evidence" value="ECO:0007669"/>
    <property type="project" value="TreeGrafter"/>
</dbReference>
<dbReference type="EMBL" id="JNVN01000374">
    <property type="protein sequence ID" value="KHJ35497.1"/>
    <property type="molecule type" value="Genomic_DNA"/>
</dbReference>
<evidence type="ECO:0000313" key="2">
    <source>
        <dbReference type="EMBL" id="KHJ35497.1"/>
    </source>
</evidence>
<dbReference type="PANTHER" id="PTHR28096:SF1">
    <property type="entry name" value="PROTEIN FAF1"/>
    <property type="match status" value="1"/>
</dbReference>
<accession>A0A0B1P9X7</accession>
<evidence type="ECO:0000313" key="3">
    <source>
        <dbReference type="Proteomes" id="UP000030854"/>
    </source>
</evidence>
<name>A0A0B1P9X7_UNCNE</name>
<dbReference type="OMA" id="FEAQFKP"/>
<proteinExistence type="predicted"/>
<comment type="caution">
    <text evidence="2">The sequence shown here is derived from an EMBL/GenBank/DDBJ whole genome shotgun (WGS) entry which is preliminary data.</text>
</comment>
<dbReference type="InterPro" id="IPR027973">
    <property type="entry name" value="FSAF1-like"/>
</dbReference>
<dbReference type="PANTHER" id="PTHR28096">
    <property type="entry name" value="PROTEIN FAF1"/>
    <property type="match status" value="1"/>
</dbReference>
<organism evidence="2 3">
    <name type="scientific">Uncinula necator</name>
    <name type="common">Grape powdery mildew</name>
    <dbReference type="NCBI Taxonomy" id="52586"/>
    <lineage>
        <taxon>Eukaryota</taxon>
        <taxon>Fungi</taxon>
        <taxon>Dikarya</taxon>
        <taxon>Ascomycota</taxon>
        <taxon>Pezizomycotina</taxon>
        <taxon>Leotiomycetes</taxon>
        <taxon>Erysiphales</taxon>
        <taxon>Erysiphaceae</taxon>
        <taxon>Erysiphe</taxon>
    </lineage>
</organism>
<reference evidence="2 3" key="1">
    <citation type="journal article" date="2014" name="BMC Genomics">
        <title>Adaptive genomic structural variation in the grape powdery mildew pathogen, Erysiphe necator.</title>
        <authorList>
            <person name="Jones L."/>
            <person name="Riaz S."/>
            <person name="Morales-Cruz A."/>
            <person name="Amrine K.C."/>
            <person name="McGuire B."/>
            <person name="Gubler W.D."/>
            <person name="Walker M.A."/>
            <person name="Cantu D."/>
        </authorList>
    </citation>
    <scope>NUCLEOTIDE SEQUENCE [LARGE SCALE GENOMIC DNA]</scope>
    <source>
        <strain evidence="3">c</strain>
    </source>
</reference>
<sequence length="262" mass="29867">MKSSESDESTSVLGNKLQEIFRRHFEAQFEPLSCIQSGIDYTIPNSKRSLEQQDQAHDESDWNGFSDEETSNQIVEYSVTQTQPILMSKAELKSFMSSKPPTQGLSSTPRKDIQDNDDPTEVENIKNDIVLHRFLSESHLFESAKNPTLSGNNRHKAMDLRLQALGSKKSILRQQNMPMTHRKGILAKHKSIEFKRRKNAIENGIILEKVSMENNKTIRKRHNNAIGAPSVGRFSRGILKLSKEDIKNIQGPTQKYPKKKYS</sequence>
<dbReference type="STRING" id="52586.A0A0B1P9X7"/>
<feature type="compositionally biased region" description="Basic and acidic residues" evidence="1">
    <location>
        <begin position="48"/>
        <end position="60"/>
    </location>
</feature>
<dbReference type="AlphaFoldDB" id="A0A0B1P9X7"/>
<dbReference type="Pfam" id="PF15375">
    <property type="entry name" value="FSAF1"/>
    <property type="match status" value="1"/>
</dbReference>
<dbReference type="Proteomes" id="UP000030854">
    <property type="component" value="Unassembled WGS sequence"/>
</dbReference>
<evidence type="ECO:0000256" key="1">
    <source>
        <dbReference type="SAM" id="MobiDB-lite"/>
    </source>
</evidence>
<feature type="compositionally biased region" description="Polar residues" evidence="1">
    <location>
        <begin position="95"/>
        <end position="108"/>
    </location>
</feature>
<feature type="region of interest" description="Disordered" evidence="1">
    <location>
        <begin position="95"/>
        <end position="118"/>
    </location>
</feature>
<gene>
    <name evidence="2" type="ORF">EV44_g5785</name>
</gene>